<dbReference type="WBParaSite" id="nRc.2.0.1.t45634-RA">
    <property type="protein sequence ID" value="nRc.2.0.1.t45634-RA"/>
    <property type="gene ID" value="nRc.2.0.1.g45634"/>
</dbReference>
<keyword evidence="1" id="KW-1185">Reference proteome</keyword>
<sequence>MWCYWRQQLDKILLDGEPLSPVVDAHPCAVEEASCNLGPTAVVATSPTTTTTRAQTLAAIAQQQPVPKAFGEPLCAINIVVSITEASPFPTATVPRFPKIGFLREVHPCGGLVIDFPGEDSISSDDDDIEE</sequence>
<evidence type="ECO:0000313" key="1">
    <source>
        <dbReference type="Proteomes" id="UP000887565"/>
    </source>
</evidence>
<organism evidence="1 2">
    <name type="scientific">Romanomermis culicivorax</name>
    <name type="common">Nematode worm</name>
    <dbReference type="NCBI Taxonomy" id="13658"/>
    <lineage>
        <taxon>Eukaryota</taxon>
        <taxon>Metazoa</taxon>
        <taxon>Ecdysozoa</taxon>
        <taxon>Nematoda</taxon>
        <taxon>Enoplea</taxon>
        <taxon>Dorylaimia</taxon>
        <taxon>Mermithida</taxon>
        <taxon>Mermithoidea</taxon>
        <taxon>Mermithidae</taxon>
        <taxon>Romanomermis</taxon>
    </lineage>
</organism>
<accession>A0A915L3F3</accession>
<dbReference type="Proteomes" id="UP000887565">
    <property type="component" value="Unplaced"/>
</dbReference>
<dbReference type="AlphaFoldDB" id="A0A915L3F3"/>
<evidence type="ECO:0000313" key="2">
    <source>
        <dbReference type="WBParaSite" id="nRc.2.0.1.t45634-RA"/>
    </source>
</evidence>
<protein>
    <submittedName>
        <fullName evidence="2">Uncharacterized protein</fullName>
    </submittedName>
</protein>
<reference evidence="2" key="1">
    <citation type="submission" date="2022-11" db="UniProtKB">
        <authorList>
            <consortium name="WormBaseParasite"/>
        </authorList>
    </citation>
    <scope>IDENTIFICATION</scope>
</reference>
<proteinExistence type="predicted"/>
<name>A0A915L3F3_ROMCU</name>